<evidence type="ECO:0000256" key="2">
    <source>
        <dbReference type="ARBA" id="ARBA00008647"/>
    </source>
</evidence>
<feature type="domain" description="Pyrin" evidence="5">
    <location>
        <begin position="1"/>
        <end position="88"/>
    </location>
</feature>
<comment type="similarity">
    <text evidence="2">Belongs to the HIN-200 family.</text>
</comment>
<dbReference type="PANTHER" id="PTHR12200:SF25">
    <property type="entry name" value="PYRIN AND HIN DOMAIN-CONTAINING PROTEIN 1"/>
    <property type="match status" value="1"/>
</dbReference>
<dbReference type="PROSITE" id="PS50824">
    <property type="entry name" value="DAPIN"/>
    <property type="match status" value="1"/>
</dbReference>
<dbReference type="FunFam" id="2.40.50.140:FF:000105">
    <property type="entry name" value="Myeloid cell nuclear differentiation antigen"/>
    <property type="match status" value="1"/>
</dbReference>
<evidence type="ECO:0000259" key="6">
    <source>
        <dbReference type="PROSITE" id="PS50834"/>
    </source>
</evidence>
<dbReference type="Ensembl" id="ENSCCNT00000010491.1">
    <property type="protein sequence ID" value="ENSCCNP00000007930.1"/>
    <property type="gene ID" value="ENSCCNG00000008370.1"/>
</dbReference>
<dbReference type="InterPro" id="IPR004021">
    <property type="entry name" value="HIN200/IF120x"/>
</dbReference>
<dbReference type="SMART" id="SM01289">
    <property type="entry name" value="PYRIN"/>
    <property type="match status" value="1"/>
</dbReference>
<feature type="region of interest" description="Disordered" evidence="4">
    <location>
        <begin position="93"/>
        <end position="169"/>
    </location>
</feature>
<organism evidence="7">
    <name type="scientific">Castor canadensis</name>
    <name type="common">American beaver</name>
    <dbReference type="NCBI Taxonomy" id="51338"/>
    <lineage>
        <taxon>Eukaryota</taxon>
        <taxon>Metazoa</taxon>
        <taxon>Chordata</taxon>
        <taxon>Craniata</taxon>
        <taxon>Vertebrata</taxon>
        <taxon>Euteleostomi</taxon>
        <taxon>Mammalia</taxon>
        <taxon>Eutheria</taxon>
        <taxon>Euarchontoglires</taxon>
        <taxon>Glires</taxon>
        <taxon>Rodentia</taxon>
        <taxon>Castorimorpha</taxon>
        <taxon>Castoridae</taxon>
        <taxon>Castor</taxon>
    </lineage>
</organism>
<dbReference type="GO" id="GO:0005730">
    <property type="term" value="C:nucleolus"/>
    <property type="evidence" value="ECO:0007669"/>
    <property type="project" value="TreeGrafter"/>
</dbReference>
<reference evidence="7" key="1">
    <citation type="submission" date="2023-09" db="UniProtKB">
        <authorList>
            <consortium name="Ensembl"/>
        </authorList>
    </citation>
    <scope>IDENTIFICATION</scope>
</reference>
<evidence type="ECO:0000256" key="4">
    <source>
        <dbReference type="SAM" id="MobiDB-lite"/>
    </source>
</evidence>
<dbReference type="GO" id="GO:0005829">
    <property type="term" value="C:cytosol"/>
    <property type="evidence" value="ECO:0007669"/>
    <property type="project" value="TreeGrafter"/>
</dbReference>
<dbReference type="CDD" id="cd08305">
    <property type="entry name" value="Pyrin"/>
    <property type="match status" value="1"/>
</dbReference>
<keyword evidence="3" id="KW-0539">Nucleus</keyword>
<dbReference type="InterPro" id="IPR012340">
    <property type="entry name" value="NA-bd_OB-fold"/>
</dbReference>
<comment type="subcellular location">
    <subcellularLocation>
        <location evidence="1">Nucleus</location>
    </subcellularLocation>
</comment>
<dbReference type="FunFam" id="1.10.533.10:FF:000011">
    <property type="entry name" value="Myeloid cell nuclear differentiation antigen"/>
    <property type="match status" value="1"/>
</dbReference>
<dbReference type="GO" id="GO:0002218">
    <property type="term" value="P:activation of innate immune response"/>
    <property type="evidence" value="ECO:0007669"/>
    <property type="project" value="InterPro"/>
</dbReference>
<dbReference type="Pfam" id="PF02758">
    <property type="entry name" value="PYRIN"/>
    <property type="match status" value="1"/>
</dbReference>
<dbReference type="GO" id="GO:0035458">
    <property type="term" value="P:cellular response to interferon-beta"/>
    <property type="evidence" value="ECO:0007669"/>
    <property type="project" value="InterPro"/>
</dbReference>
<feature type="domain" description="HIN-200" evidence="6">
    <location>
        <begin position="161"/>
        <end position="360"/>
    </location>
</feature>
<gene>
    <name evidence="7" type="primary">LOC109697948</name>
</gene>
<sequence length="375" mass="42318">MVNEYKKIVLLKGLAVITEYQFSLLKSLLASDLKLTRRMQDEYDRVKIADLMEDKFRSDAGLSKLIALFKEIPTLETVAVTLKDEKSKESLTRKLNSFQKRKSENKEKTGTKKKKVLEEQAHLPGPAQASTSTAMGQSSLPQVSSSAPSSTSSTENQNTQAQNQTTARRSVLMKGPLVVMVLKATEPFEFESSEGVKSRMFHATVATESQFFQVKVFNVDLKEMFTKNKIIEITNCFENKGILEINEASLVFEAGHKKIEVPNGVIKRANETPKIDHLYKGASGTMVYGLFMLHKKKVNKKNTIYEIQDNTGKIDVVGNGKWHNIKCKEGDKLRLFCFQTRRIAREQKLVSGSHSFIKVGPRQRNISLPKRKIIV</sequence>
<dbReference type="SUPFAM" id="SSF159141">
    <property type="entry name" value="HIN-2000 domain-like"/>
    <property type="match status" value="2"/>
</dbReference>
<dbReference type="Gene3D" id="1.10.533.10">
    <property type="entry name" value="Death Domain, Fas"/>
    <property type="match status" value="1"/>
</dbReference>
<dbReference type="PROSITE" id="PS50834">
    <property type="entry name" value="HIN_200"/>
    <property type="match status" value="1"/>
</dbReference>
<evidence type="ECO:0000313" key="7">
    <source>
        <dbReference type="Ensembl" id="ENSCCNP00000007930.1"/>
    </source>
</evidence>
<dbReference type="Pfam" id="PF02760">
    <property type="entry name" value="HIN"/>
    <property type="match status" value="1"/>
</dbReference>
<evidence type="ECO:0000256" key="3">
    <source>
        <dbReference type="ARBA" id="ARBA00023242"/>
    </source>
</evidence>
<feature type="compositionally biased region" description="Low complexity" evidence="4">
    <location>
        <begin position="137"/>
        <end position="169"/>
    </location>
</feature>
<dbReference type="Gene3D" id="2.40.50.140">
    <property type="entry name" value="Nucleic acid-binding proteins"/>
    <property type="match status" value="2"/>
</dbReference>
<dbReference type="PANTHER" id="PTHR12200">
    <property type="entry name" value="INTERFERON-INDUCIBLE PROTEIN AIM2 FAMILY MEMBER"/>
    <property type="match status" value="1"/>
</dbReference>
<evidence type="ECO:0000256" key="1">
    <source>
        <dbReference type="ARBA" id="ARBA00004123"/>
    </source>
</evidence>
<evidence type="ECO:0000259" key="5">
    <source>
        <dbReference type="PROSITE" id="PS50824"/>
    </source>
</evidence>
<evidence type="ECO:0008006" key="8">
    <source>
        <dbReference type="Google" id="ProtNLM"/>
    </source>
</evidence>
<dbReference type="GO" id="GO:0003690">
    <property type="term" value="F:double-stranded DNA binding"/>
    <property type="evidence" value="ECO:0007669"/>
    <property type="project" value="TreeGrafter"/>
</dbReference>
<dbReference type="InterPro" id="IPR004020">
    <property type="entry name" value="DAPIN"/>
</dbReference>
<dbReference type="AlphaFoldDB" id="A0A8C0WGW7"/>
<protein>
    <recommendedName>
        <fullName evidence="8">Myeloid cell nuclear differentiation antigen</fullName>
    </recommendedName>
</protein>
<accession>A0A8C0WGW7</accession>
<dbReference type="InterPro" id="IPR040205">
    <property type="entry name" value="HIN-200"/>
</dbReference>
<name>A0A8C0WGW7_CASCN</name>
<dbReference type="InterPro" id="IPR011029">
    <property type="entry name" value="DEATH-like_dom_sf"/>
</dbReference>
<feature type="compositionally biased region" description="Basic and acidic residues" evidence="4">
    <location>
        <begin position="101"/>
        <end position="121"/>
    </location>
</feature>
<dbReference type="GO" id="GO:0005654">
    <property type="term" value="C:nucleoplasm"/>
    <property type="evidence" value="ECO:0007669"/>
    <property type="project" value="TreeGrafter"/>
</dbReference>
<proteinExistence type="inferred from homology"/>